<dbReference type="FunFam" id="3.20.20.10:FF:000018">
    <property type="entry name" value="Pyridoxal phosphate homeostasis protein"/>
    <property type="match status" value="1"/>
</dbReference>
<comment type="similarity">
    <text evidence="2 4">Belongs to the pyridoxal phosphate-binding protein YggS/PROSC family.</text>
</comment>
<comment type="cofactor">
    <cofactor evidence="3">
        <name>pyridoxal 5'-phosphate</name>
        <dbReference type="ChEBI" id="CHEBI:597326"/>
    </cofactor>
</comment>
<dbReference type="SUPFAM" id="SSF51419">
    <property type="entry name" value="PLP-binding barrel"/>
    <property type="match status" value="1"/>
</dbReference>
<organism evidence="6">
    <name type="scientific">candidate division WOR-3 bacterium</name>
    <dbReference type="NCBI Taxonomy" id="2052148"/>
    <lineage>
        <taxon>Bacteria</taxon>
        <taxon>Bacteria division WOR-3</taxon>
    </lineage>
</organism>
<evidence type="ECO:0000259" key="5">
    <source>
        <dbReference type="Pfam" id="PF01168"/>
    </source>
</evidence>
<keyword evidence="1 2" id="KW-0663">Pyridoxal phosphate</keyword>
<sequence length="230" mass="25822">MSVITENLKKIEERINSVCIRVNRKPEEIALVAVTKNVSAERIKEAIACGIKIIGENRVQEAKEKYPIIGKSVEWHMVGHLQTNKVKSALEIFSLIQSVDSIHLAEAIQKRAQMLKLKIPILLEVNTSGEPTKYGFDPSQVLKAIESMQTMENLSIEGLMTIGPGLAVENPEASRRSFQMLQQLKNKIEIEFKIKLRYLSMGMSSDFEIAIEEGSNMIRIGTAIFGERPQ</sequence>
<dbReference type="InterPro" id="IPR001608">
    <property type="entry name" value="Ala_racemase_N"/>
</dbReference>
<evidence type="ECO:0000256" key="4">
    <source>
        <dbReference type="RuleBase" id="RU004514"/>
    </source>
</evidence>
<dbReference type="CDD" id="cd00635">
    <property type="entry name" value="PLPDE_III_YBL036c_like"/>
    <property type="match status" value="1"/>
</dbReference>
<comment type="function">
    <text evidence="2">Pyridoxal 5'-phosphate (PLP)-binding protein, which is involved in PLP homeostasis.</text>
</comment>
<dbReference type="EMBL" id="DTLI01000122">
    <property type="protein sequence ID" value="HHS52137.1"/>
    <property type="molecule type" value="Genomic_DNA"/>
</dbReference>
<evidence type="ECO:0000313" key="6">
    <source>
        <dbReference type="EMBL" id="HHS52137.1"/>
    </source>
</evidence>
<evidence type="ECO:0000256" key="1">
    <source>
        <dbReference type="ARBA" id="ARBA00022898"/>
    </source>
</evidence>
<dbReference type="Pfam" id="PF01168">
    <property type="entry name" value="Ala_racemase_N"/>
    <property type="match status" value="1"/>
</dbReference>
<feature type="domain" description="Alanine racemase N-terminal" evidence="5">
    <location>
        <begin position="8"/>
        <end position="229"/>
    </location>
</feature>
<name>A0A7C6EAK9_UNCW3</name>
<dbReference type="AlphaFoldDB" id="A0A7C6EAK9"/>
<reference evidence="6" key="1">
    <citation type="journal article" date="2020" name="mSystems">
        <title>Genome- and Community-Level Interaction Insights into Carbon Utilization and Element Cycling Functions of Hydrothermarchaeota in Hydrothermal Sediment.</title>
        <authorList>
            <person name="Zhou Z."/>
            <person name="Liu Y."/>
            <person name="Xu W."/>
            <person name="Pan J."/>
            <person name="Luo Z.H."/>
            <person name="Li M."/>
        </authorList>
    </citation>
    <scope>NUCLEOTIDE SEQUENCE [LARGE SCALE GENOMIC DNA]</scope>
    <source>
        <strain evidence="6">SpSt-876</strain>
    </source>
</reference>
<protein>
    <recommendedName>
        <fullName evidence="2">Pyridoxal phosphate homeostasis protein</fullName>
        <shortName evidence="2">PLP homeostasis protein</shortName>
    </recommendedName>
</protein>
<dbReference type="PANTHER" id="PTHR10146">
    <property type="entry name" value="PROLINE SYNTHETASE CO-TRANSCRIBED BACTERIAL HOMOLOG PROTEIN"/>
    <property type="match status" value="1"/>
</dbReference>
<accession>A0A7C6EAK9</accession>
<dbReference type="InterPro" id="IPR011078">
    <property type="entry name" value="PyrdxlP_homeostasis"/>
</dbReference>
<dbReference type="PIRSF" id="PIRSF004848">
    <property type="entry name" value="YBL036c_PLPDEIII"/>
    <property type="match status" value="1"/>
</dbReference>
<evidence type="ECO:0000256" key="2">
    <source>
        <dbReference type="HAMAP-Rule" id="MF_02087"/>
    </source>
</evidence>
<dbReference type="PANTHER" id="PTHR10146:SF14">
    <property type="entry name" value="PYRIDOXAL PHOSPHATE HOMEOSTASIS PROTEIN"/>
    <property type="match status" value="1"/>
</dbReference>
<proteinExistence type="inferred from homology"/>
<comment type="caution">
    <text evidence="6">The sequence shown here is derived from an EMBL/GenBank/DDBJ whole genome shotgun (WGS) entry which is preliminary data.</text>
</comment>
<dbReference type="Gene3D" id="3.20.20.10">
    <property type="entry name" value="Alanine racemase"/>
    <property type="match status" value="1"/>
</dbReference>
<dbReference type="HAMAP" id="MF_02087">
    <property type="entry name" value="PLP_homeostasis"/>
    <property type="match status" value="1"/>
</dbReference>
<dbReference type="NCBIfam" id="TIGR00044">
    <property type="entry name" value="YggS family pyridoxal phosphate-dependent enzyme"/>
    <property type="match status" value="1"/>
</dbReference>
<feature type="modified residue" description="N6-(pyridoxal phosphate)lysine" evidence="2 3">
    <location>
        <position position="36"/>
    </location>
</feature>
<dbReference type="GO" id="GO:0030170">
    <property type="term" value="F:pyridoxal phosphate binding"/>
    <property type="evidence" value="ECO:0007669"/>
    <property type="project" value="UniProtKB-UniRule"/>
</dbReference>
<evidence type="ECO:0000256" key="3">
    <source>
        <dbReference type="PIRSR" id="PIRSR004848-1"/>
    </source>
</evidence>
<dbReference type="InterPro" id="IPR029066">
    <property type="entry name" value="PLP-binding_barrel"/>
</dbReference>
<gene>
    <name evidence="6" type="ORF">ENW73_04635</name>
</gene>